<feature type="coiled-coil region" evidence="1">
    <location>
        <begin position="37"/>
        <end position="71"/>
    </location>
</feature>
<protein>
    <submittedName>
        <fullName evidence="3">Septum formation initiator family protein</fullName>
    </submittedName>
</protein>
<dbReference type="InterPro" id="IPR007060">
    <property type="entry name" value="FtsL/DivIC"/>
</dbReference>
<organism evidence="3 4">
    <name type="scientific">Anaerococcus nagyae</name>
    <dbReference type="NCBI Taxonomy" id="1755241"/>
    <lineage>
        <taxon>Bacteria</taxon>
        <taxon>Bacillati</taxon>
        <taxon>Bacillota</taxon>
        <taxon>Tissierellia</taxon>
        <taxon>Tissierellales</taxon>
        <taxon>Peptoniphilaceae</taxon>
        <taxon>Anaerococcus</taxon>
    </lineage>
</organism>
<dbReference type="EMBL" id="QVEU01000002">
    <property type="protein sequence ID" value="RGB77083.1"/>
    <property type="molecule type" value="Genomic_DNA"/>
</dbReference>
<reference evidence="3 4" key="1">
    <citation type="submission" date="2018-08" db="EMBL/GenBank/DDBJ databases">
        <title>A genome reference for cultivated species of the human gut microbiota.</title>
        <authorList>
            <person name="Zou Y."/>
            <person name="Xue W."/>
            <person name="Luo G."/>
        </authorList>
    </citation>
    <scope>NUCLEOTIDE SEQUENCE [LARGE SCALE GENOMIC DNA]</scope>
    <source>
        <strain evidence="3 4">OF01-3</strain>
    </source>
</reference>
<dbReference type="Pfam" id="PF04977">
    <property type="entry name" value="DivIC"/>
    <property type="match status" value="1"/>
</dbReference>
<proteinExistence type="predicted"/>
<dbReference type="RefSeq" id="WP_117520713.1">
    <property type="nucleotide sequence ID" value="NZ_AP031484.1"/>
</dbReference>
<sequence length="125" mass="14334">MNKANSYSKRRKKKNISFLFTLIALLIISSIAYYVSNAAMNNEINSINKEIVSTQKKLDATNAEINSLKKDYDIRNTDKFKEKIAKERLGMVKGSKQATDKKDDEEKDNIEKIKANNKEKINTND</sequence>
<keyword evidence="1" id="KW-0175">Coiled coil</keyword>
<comment type="caution">
    <text evidence="3">The sequence shown here is derived from an EMBL/GenBank/DDBJ whole genome shotgun (WGS) entry which is preliminary data.</text>
</comment>
<name>A0A3E2TJC0_9FIRM</name>
<evidence type="ECO:0000313" key="3">
    <source>
        <dbReference type="EMBL" id="RGB77083.1"/>
    </source>
</evidence>
<gene>
    <name evidence="3" type="ORF">DXA39_02320</name>
</gene>
<keyword evidence="4" id="KW-1185">Reference proteome</keyword>
<evidence type="ECO:0000256" key="1">
    <source>
        <dbReference type="SAM" id="Coils"/>
    </source>
</evidence>
<dbReference type="OrthoDB" id="1692486at2"/>
<dbReference type="Proteomes" id="UP000261011">
    <property type="component" value="Unassembled WGS sequence"/>
</dbReference>
<feature type="region of interest" description="Disordered" evidence="2">
    <location>
        <begin position="91"/>
        <end position="125"/>
    </location>
</feature>
<evidence type="ECO:0000313" key="4">
    <source>
        <dbReference type="Proteomes" id="UP000261011"/>
    </source>
</evidence>
<dbReference type="AlphaFoldDB" id="A0A3E2TJC0"/>
<accession>A0A3E2TJC0</accession>
<evidence type="ECO:0000256" key="2">
    <source>
        <dbReference type="SAM" id="MobiDB-lite"/>
    </source>
</evidence>
<feature type="compositionally biased region" description="Basic and acidic residues" evidence="2">
    <location>
        <begin position="98"/>
        <end position="125"/>
    </location>
</feature>